<feature type="transmembrane region" description="Helical" evidence="6">
    <location>
        <begin position="63"/>
        <end position="87"/>
    </location>
</feature>
<feature type="transmembrane region" description="Helical" evidence="6">
    <location>
        <begin position="226"/>
        <end position="243"/>
    </location>
</feature>
<feature type="transmembrane region" description="Helical" evidence="6">
    <location>
        <begin position="127"/>
        <end position="145"/>
    </location>
</feature>
<evidence type="ECO:0000256" key="1">
    <source>
        <dbReference type="ARBA" id="ARBA00004141"/>
    </source>
</evidence>
<evidence type="ECO:0000256" key="3">
    <source>
        <dbReference type="ARBA" id="ARBA00022692"/>
    </source>
</evidence>
<evidence type="ECO:0000256" key="5">
    <source>
        <dbReference type="ARBA" id="ARBA00023136"/>
    </source>
</evidence>
<keyword evidence="4 6" id="KW-1133">Transmembrane helix</keyword>
<feature type="transmembrane region" description="Helical" evidence="6">
    <location>
        <begin position="278"/>
        <end position="295"/>
    </location>
</feature>
<dbReference type="Ensembl" id="ENSECRT00000022470.1">
    <property type="protein sequence ID" value="ENSECRP00000021998.1"/>
    <property type="gene ID" value="ENSECRG00000014850.1"/>
</dbReference>
<dbReference type="InterPro" id="IPR002549">
    <property type="entry name" value="AI-2E-like"/>
</dbReference>
<evidence type="ECO:0008006" key="9">
    <source>
        <dbReference type="Google" id="ProtNLM"/>
    </source>
</evidence>
<dbReference type="Proteomes" id="UP000694620">
    <property type="component" value="Chromosome 13"/>
</dbReference>
<evidence type="ECO:0000256" key="2">
    <source>
        <dbReference type="ARBA" id="ARBA00009773"/>
    </source>
</evidence>
<reference evidence="7" key="3">
    <citation type="submission" date="2025-09" db="UniProtKB">
        <authorList>
            <consortium name="Ensembl"/>
        </authorList>
    </citation>
    <scope>IDENTIFICATION</scope>
</reference>
<feature type="transmembrane region" description="Helical" evidence="6">
    <location>
        <begin position="194"/>
        <end position="214"/>
    </location>
</feature>
<comment type="subcellular location">
    <subcellularLocation>
        <location evidence="1">Membrane</location>
        <topology evidence="1">Multi-pass membrane protein</topology>
    </subcellularLocation>
</comment>
<evidence type="ECO:0000313" key="7">
    <source>
        <dbReference type="Ensembl" id="ENSECRP00000021998.1"/>
    </source>
</evidence>
<reference evidence="7" key="1">
    <citation type="submission" date="2021-06" db="EMBL/GenBank/DDBJ databases">
        <authorList>
            <consortium name="Wellcome Sanger Institute Data Sharing"/>
        </authorList>
    </citation>
    <scope>NUCLEOTIDE SEQUENCE [LARGE SCALE GENOMIC DNA]</scope>
</reference>
<keyword evidence="3 6" id="KW-0812">Transmembrane</keyword>
<evidence type="ECO:0000313" key="8">
    <source>
        <dbReference type="Proteomes" id="UP000694620"/>
    </source>
</evidence>
<sequence>MERPLSEVSPRTLCSYELSYCSTDQALKISVTVGVVQIHVPYASSLMSLNLRTLRFDKNIKQAFYNIGALIFVAICCGAAVLVYFILEAFLRPLLWAVLCGTFLHPFKHTLALAVRRWLASLRGTGTPIVLGTLLLPICFINRGVESLGEVVLRRLNLLLLMGASLPLAWAIYYGGNVIRVQELLKYTCDAINSTLECFGMVWVCTLVVGYVLAISFKWTPSTQHYLRAISVPVWTVLLLYLASVTGSWRIPIFILVVSLMIVGAFQERKRANGVGEVLSIAANTISMAFSYTGFRRKPSERSDFQFTGD</sequence>
<evidence type="ECO:0000256" key="4">
    <source>
        <dbReference type="ARBA" id="ARBA00022989"/>
    </source>
</evidence>
<keyword evidence="8" id="KW-1185">Reference proteome</keyword>
<feature type="transmembrane region" description="Helical" evidence="6">
    <location>
        <begin position="157"/>
        <end position="174"/>
    </location>
</feature>
<proteinExistence type="inferred from homology"/>
<comment type="similarity">
    <text evidence="2">Belongs to the autoinducer-2 exporter (AI-2E) (TC 2.A.86) family.</text>
</comment>
<feature type="transmembrane region" description="Helical" evidence="6">
    <location>
        <begin position="94"/>
        <end position="115"/>
    </location>
</feature>
<evidence type="ECO:0000256" key="6">
    <source>
        <dbReference type="SAM" id="Phobius"/>
    </source>
</evidence>
<keyword evidence="5 6" id="KW-0472">Membrane</keyword>
<dbReference type="GeneTree" id="ENSGT00390000001667"/>
<protein>
    <recommendedName>
        <fullName evidence="9">Transmembrane protein 245</fullName>
    </recommendedName>
</protein>
<dbReference type="PANTHER" id="PTHR21716:SF4">
    <property type="entry name" value="TRANSMEMBRANE PROTEIN 245"/>
    <property type="match status" value="1"/>
</dbReference>
<name>A0A8C4SV63_ERPCA</name>
<dbReference type="PANTHER" id="PTHR21716">
    <property type="entry name" value="TRANSMEMBRANE PROTEIN"/>
    <property type="match status" value="1"/>
</dbReference>
<dbReference type="AlphaFoldDB" id="A0A8C4SV63"/>
<accession>A0A8C4SV63</accession>
<dbReference type="GO" id="GO:0016020">
    <property type="term" value="C:membrane"/>
    <property type="evidence" value="ECO:0007669"/>
    <property type="project" value="UniProtKB-SubCell"/>
</dbReference>
<reference evidence="7" key="2">
    <citation type="submission" date="2025-08" db="UniProtKB">
        <authorList>
            <consortium name="Ensembl"/>
        </authorList>
    </citation>
    <scope>IDENTIFICATION</scope>
</reference>
<organism evidence="7 8">
    <name type="scientific">Erpetoichthys calabaricus</name>
    <name type="common">Rope fish</name>
    <name type="synonym">Calamoichthys calabaricus</name>
    <dbReference type="NCBI Taxonomy" id="27687"/>
    <lineage>
        <taxon>Eukaryota</taxon>
        <taxon>Metazoa</taxon>
        <taxon>Chordata</taxon>
        <taxon>Craniata</taxon>
        <taxon>Vertebrata</taxon>
        <taxon>Euteleostomi</taxon>
        <taxon>Actinopterygii</taxon>
        <taxon>Polypteriformes</taxon>
        <taxon>Polypteridae</taxon>
        <taxon>Erpetoichthys</taxon>
    </lineage>
</organism>